<feature type="active site" description="Charge relay system" evidence="2">
    <location>
        <position position="160"/>
    </location>
</feature>
<dbReference type="Pfam" id="PF09411">
    <property type="entry name" value="PagL"/>
    <property type="match status" value="1"/>
</dbReference>
<comment type="catalytic activity">
    <reaction evidence="1">
        <text>a 3-(acyloxy)acyl derivative of bacterial toxin + H2O = a 3-hydroxyacyl derivative of bacterial toxin + a fatty acid + H(+)</text>
        <dbReference type="Rhea" id="RHEA:12032"/>
        <dbReference type="ChEBI" id="CHEBI:15377"/>
        <dbReference type="ChEBI" id="CHEBI:15378"/>
        <dbReference type="ChEBI" id="CHEBI:28868"/>
        <dbReference type="ChEBI" id="CHEBI:136853"/>
        <dbReference type="ChEBI" id="CHEBI:140675"/>
        <dbReference type="EC" id="3.1.1.77"/>
    </reaction>
</comment>
<gene>
    <name evidence="5" type="ORF">IP91_04529</name>
</gene>
<comment type="caution">
    <text evidence="5">The sequence shown here is derived from an EMBL/GenBank/DDBJ whole genome shotgun (WGS) entry which is preliminary data.</text>
</comment>
<dbReference type="InterPro" id="IPR018550">
    <property type="entry name" value="Lipid-A_deacylase-rel"/>
</dbReference>
<dbReference type="EMBL" id="VLLB01000011">
    <property type="protein sequence ID" value="TWI61449.1"/>
    <property type="molecule type" value="Genomic_DNA"/>
</dbReference>
<dbReference type="AlphaFoldDB" id="A0A562QXA4"/>
<feature type="active site" description="Charge relay system" evidence="2">
    <location>
        <position position="172"/>
    </location>
</feature>
<dbReference type="EC" id="3.1.1.77" evidence="1"/>
<evidence type="ECO:0000256" key="2">
    <source>
        <dbReference type="PIRSR" id="PIRSR029681-1"/>
    </source>
</evidence>
<keyword evidence="1" id="KW-0472">Membrane</keyword>
<dbReference type="SUPFAM" id="SSF56925">
    <property type="entry name" value="OMPA-like"/>
    <property type="match status" value="1"/>
</dbReference>
<keyword evidence="1" id="KW-0998">Cell outer membrane</keyword>
<dbReference type="PIRSF" id="PIRSF029681">
    <property type="entry name" value="PagL"/>
    <property type="match status" value="1"/>
</dbReference>
<evidence type="ECO:0000256" key="4">
    <source>
        <dbReference type="SAM" id="SignalP"/>
    </source>
</evidence>
<comment type="subcellular location">
    <subcellularLocation>
        <location evidence="1">Cell outer membrane</location>
        <topology evidence="1">Multi-pass membrane protein</topology>
    </subcellularLocation>
</comment>
<keyword evidence="4" id="KW-0732">Signal</keyword>
<comment type="subunit">
    <text evidence="1">Homodimer.</text>
</comment>
<feature type="chain" id="PRO_5022078437" description="Lipid A deacylase" evidence="4">
    <location>
        <begin position="20"/>
        <end position="182"/>
    </location>
</feature>
<dbReference type="GO" id="GO:0009279">
    <property type="term" value="C:cell outer membrane"/>
    <property type="evidence" value="ECO:0007669"/>
    <property type="project" value="UniProtKB-SubCell"/>
</dbReference>
<sequence>MKKMIAALAALMAANAAFAAEGPLVEGVYGEFGTASKVRMARAGATKNWDPSWSWFDSNGTHLTGYWDASIGYWQLRQYRNVPGDKSHIVDIGFTPVFRFENTNKLGAYAELGIGAHVMSHHYDNNDDGLSTAFQFGDHIGVGYVFNKNWEVAVKFQHFSNGSIKKPNSGVDYGVVKLAYRF</sequence>
<proteinExistence type="inferred from homology"/>
<evidence type="ECO:0000256" key="1">
    <source>
        <dbReference type="PIRNR" id="PIRNR029681"/>
    </source>
</evidence>
<comment type="function">
    <text evidence="1">Has lipid A 3-O-deacylase activity. Hydrolyzes the ester bond at the 3 position of lipid A, a bioactive component of lipopolysaccharide (LPS), thereby releasing the primary fatty acyl moiety.</text>
</comment>
<evidence type="ECO:0000256" key="3">
    <source>
        <dbReference type="PIRSR" id="PIRSR029681-2"/>
    </source>
</evidence>
<feature type="active site" description="Charge relay system" evidence="2">
    <location>
        <position position="158"/>
    </location>
</feature>
<name>A0A562QXA4_9BURK</name>
<protein>
    <recommendedName>
        <fullName evidence="1">Lipid A deacylase</fullName>
        <ecNumber evidence="1">3.1.1.77</ecNumber>
    </recommendedName>
    <alternativeName>
        <fullName evidence="1">LPS 3-O-deacylase</fullName>
    </alternativeName>
    <alternativeName>
        <fullName evidence="1">Outer membrane enzyme</fullName>
    </alternativeName>
</protein>
<dbReference type="InterPro" id="IPR011250">
    <property type="entry name" value="OMP/PagP_B-barrel"/>
</dbReference>
<evidence type="ECO:0000313" key="5">
    <source>
        <dbReference type="EMBL" id="TWI61449.1"/>
    </source>
</evidence>
<reference evidence="5 6" key="1">
    <citation type="journal article" date="2015" name="Stand. Genomic Sci.">
        <title>Genomic Encyclopedia of Bacterial and Archaeal Type Strains, Phase III: the genomes of soil and plant-associated and newly described type strains.</title>
        <authorList>
            <person name="Whitman W.B."/>
            <person name="Woyke T."/>
            <person name="Klenk H.P."/>
            <person name="Zhou Y."/>
            <person name="Lilburn T.G."/>
            <person name="Beck B.J."/>
            <person name="De Vos P."/>
            <person name="Vandamme P."/>
            <person name="Eisen J.A."/>
            <person name="Garrity G."/>
            <person name="Hugenholtz P."/>
            <person name="Kyrpides N.C."/>
        </authorList>
    </citation>
    <scope>NUCLEOTIDE SEQUENCE [LARGE SCALE GENOMIC DNA]</scope>
    <source>
        <strain evidence="5 6">CGMCC 1.10822</strain>
    </source>
</reference>
<feature type="signal peptide" evidence="4">
    <location>
        <begin position="1"/>
        <end position="19"/>
    </location>
</feature>
<keyword evidence="6" id="KW-1185">Reference proteome</keyword>
<keyword evidence="1" id="KW-0378">Hydrolase</keyword>
<dbReference type="Proteomes" id="UP000318431">
    <property type="component" value="Unassembled WGS sequence"/>
</dbReference>
<dbReference type="Gene3D" id="2.40.160.20">
    <property type="match status" value="1"/>
</dbReference>
<comment type="similarity">
    <text evidence="1">Belongs to the PagL family.</text>
</comment>
<feature type="site" description="Critical for activity" evidence="3">
    <location>
        <position position="161"/>
    </location>
</feature>
<evidence type="ECO:0000313" key="6">
    <source>
        <dbReference type="Proteomes" id="UP000318431"/>
    </source>
</evidence>
<dbReference type="RefSeq" id="WP_229474857.1">
    <property type="nucleotide sequence ID" value="NZ_VLLB01000011.1"/>
</dbReference>
<accession>A0A562QXA4</accession>
<dbReference type="GO" id="GO:0050528">
    <property type="term" value="F:acyloxyacyl hydrolase activity"/>
    <property type="evidence" value="ECO:0007669"/>
    <property type="project" value="UniProtKB-EC"/>
</dbReference>
<organism evidence="5 6">
    <name type="scientific">Pseudoduganella lurida</name>
    <dbReference type="NCBI Taxonomy" id="1036180"/>
    <lineage>
        <taxon>Bacteria</taxon>
        <taxon>Pseudomonadati</taxon>
        <taxon>Pseudomonadota</taxon>
        <taxon>Betaproteobacteria</taxon>
        <taxon>Burkholderiales</taxon>
        <taxon>Oxalobacteraceae</taxon>
        <taxon>Telluria group</taxon>
        <taxon>Pseudoduganella</taxon>
    </lineage>
</organism>